<feature type="transmembrane region" description="Helical" evidence="1">
    <location>
        <begin position="12"/>
        <end position="29"/>
    </location>
</feature>
<keyword evidence="1" id="KW-1133">Transmembrane helix</keyword>
<organism evidence="2 3">
    <name type="scientific">Acacia crassicarpa</name>
    <name type="common">northern wattle</name>
    <dbReference type="NCBI Taxonomy" id="499986"/>
    <lineage>
        <taxon>Eukaryota</taxon>
        <taxon>Viridiplantae</taxon>
        <taxon>Streptophyta</taxon>
        <taxon>Embryophyta</taxon>
        <taxon>Tracheophyta</taxon>
        <taxon>Spermatophyta</taxon>
        <taxon>Magnoliopsida</taxon>
        <taxon>eudicotyledons</taxon>
        <taxon>Gunneridae</taxon>
        <taxon>Pentapetalae</taxon>
        <taxon>rosids</taxon>
        <taxon>fabids</taxon>
        <taxon>Fabales</taxon>
        <taxon>Fabaceae</taxon>
        <taxon>Caesalpinioideae</taxon>
        <taxon>mimosoid clade</taxon>
        <taxon>Acacieae</taxon>
        <taxon>Acacia</taxon>
    </lineage>
</organism>
<dbReference type="AlphaFoldDB" id="A0AAE1N5H1"/>
<keyword evidence="1" id="KW-0812">Transmembrane</keyword>
<evidence type="ECO:0000313" key="3">
    <source>
        <dbReference type="Proteomes" id="UP001293593"/>
    </source>
</evidence>
<keyword evidence="1" id="KW-0472">Membrane</keyword>
<comment type="caution">
    <text evidence="2">The sequence shown here is derived from an EMBL/GenBank/DDBJ whole genome shotgun (WGS) entry which is preliminary data.</text>
</comment>
<gene>
    <name evidence="2" type="ORF">QN277_000121</name>
</gene>
<keyword evidence="3" id="KW-1185">Reference proteome</keyword>
<dbReference type="EMBL" id="JAWXYG010000001">
    <property type="protein sequence ID" value="KAK4283136.1"/>
    <property type="molecule type" value="Genomic_DNA"/>
</dbReference>
<accession>A0AAE1N5H1</accession>
<dbReference type="Proteomes" id="UP001293593">
    <property type="component" value="Unassembled WGS sequence"/>
</dbReference>
<proteinExistence type="predicted"/>
<sequence length="67" mass="7527">MKSVTVTKSEVLFFKFGALLFCGLIWKYLVEATEEASIAYNQVVTCLREYQGSILTLTTLQGNTMIL</sequence>
<protein>
    <submittedName>
        <fullName evidence="2">Uncharacterized protein</fullName>
    </submittedName>
</protein>
<reference evidence="2" key="1">
    <citation type="submission" date="2023-10" db="EMBL/GenBank/DDBJ databases">
        <title>Chromosome-level genome of the transformable northern wattle, Acacia crassicarpa.</title>
        <authorList>
            <person name="Massaro I."/>
            <person name="Sinha N.R."/>
            <person name="Poethig S."/>
            <person name="Leichty A.R."/>
        </authorList>
    </citation>
    <scope>NUCLEOTIDE SEQUENCE</scope>
    <source>
        <strain evidence="2">Acra3RX</strain>
        <tissue evidence="2">Leaf</tissue>
    </source>
</reference>
<evidence type="ECO:0000313" key="2">
    <source>
        <dbReference type="EMBL" id="KAK4283136.1"/>
    </source>
</evidence>
<evidence type="ECO:0000256" key="1">
    <source>
        <dbReference type="SAM" id="Phobius"/>
    </source>
</evidence>
<name>A0AAE1N5H1_9FABA</name>